<organism evidence="2 3">
    <name type="scientific">Liparis tanakae</name>
    <name type="common">Tanaka's snailfish</name>
    <dbReference type="NCBI Taxonomy" id="230148"/>
    <lineage>
        <taxon>Eukaryota</taxon>
        <taxon>Metazoa</taxon>
        <taxon>Chordata</taxon>
        <taxon>Craniata</taxon>
        <taxon>Vertebrata</taxon>
        <taxon>Euteleostomi</taxon>
        <taxon>Actinopterygii</taxon>
        <taxon>Neopterygii</taxon>
        <taxon>Teleostei</taxon>
        <taxon>Neoteleostei</taxon>
        <taxon>Acanthomorphata</taxon>
        <taxon>Eupercaria</taxon>
        <taxon>Perciformes</taxon>
        <taxon>Cottioidei</taxon>
        <taxon>Cottales</taxon>
        <taxon>Liparidae</taxon>
        <taxon>Liparis</taxon>
    </lineage>
</organism>
<evidence type="ECO:0000313" key="3">
    <source>
        <dbReference type="Proteomes" id="UP000314294"/>
    </source>
</evidence>
<proteinExistence type="predicted"/>
<evidence type="ECO:0000256" key="1">
    <source>
        <dbReference type="SAM" id="MobiDB-lite"/>
    </source>
</evidence>
<protein>
    <submittedName>
        <fullName evidence="2">Uncharacterized protein</fullName>
    </submittedName>
</protein>
<keyword evidence="3" id="KW-1185">Reference proteome</keyword>
<feature type="region of interest" description="Disordered" evidence="1">
    <location>
        <begin position="35"/>
        <end position="57"/>
    </location>
</feature>
<comment type="caution">
    <text evidence="2">The sequence shown here is derived from an EMBL/GenBank/DDBJ whole genome shotgun (WGS) entry which is preliminary data.</text>
</comment>
<dbReference type="Proteomes" id="UP000314294">
    <property type="component" value="Unassembled WGS sequence"/>
</dbReference>
<evidence type="ECO:0000313" key="2">
    <source>
        <dbReference type="EMBL" id="TNN41955.1"/>
    </source>
</evidence>
<accession>A0A4Z2FM10</accession>
<name>A0A4Z2FM10_9TELE</name>
<dbReference type="AlphaFoldDB" id="A0A4Z2FM10"/>
<gene>
    <name evidence="2" type="ORF">EYF80_047876</name>
</gene>
<sequence>MVHIYTCRCNRDRVKAVLAPGRRVQVFRRIQEACDETGGQVDRGDDTHPHQTPTPSAGDIISLVTPARRWGNKMFPGSFRAAAGRVTNPSFYPPAVLAARHSALAILPRSW</sequence>
<dbReference type="EMBL" id="SRLO01001071">
    <property type="protein sequence ID" value="TNN41955.1"/>
    <property type="molecule type" value="Genomic_DNA"/>
</dbReference>
<reference evidence="2 3" key="1">
    <citation type="submission" date="2019-03" db="EMBL/GenBank/DDBJ databases">
        <title>First draft genome of Liparis tanakae, snailfish: a comprehensive survey of snailfish specific genes.</title>
        <authorList>
            <person name="Kim W."/>
            <person name="Song I."/>
            <person name="Jeong J.-H."/>
            <person name="Kim D."/>
            <person name="Kim S."/>
            <person name="Ryu S."/>
            <person name="Song J.Y."/>
            <person name="Lee S.K."/>
        </authorList>
    </citation>
    <scope>NUCLEOTIDE SEQUENCE [LARGE SCALE GENOMIC DNA]</scope>
    <source>
        <tissue evidence="2">Muscle</tissue>
    </source>
</reference>